<accession>A0A5C1QJB2</accession>
<keyword evidence="2" id="KW-1003">Cell membrane</keyword>
<dbReference type="PANTHER" id="PTHR34857:SF2">
    <property type="entry name" value="SLL0384 PROTEIN"/>
    <property type="match status" value="1"/>
</dbReference>
<evidence type="ECO:0000313" key="8">
    <source>
        <dbReference type="Proteomes" id="UP000324209"/>
    </source>
</evidence>
<name>A0A5C1QJB2_9SPIO</name>
<dbReference type="KEGG" id="ock:EXM22_00745"/>
<comment type="subcellular location">
    <subcellularLocation>
        <location evidence="1">Membrane</location>
        <topology evidence="1">Multi-pass membrane protein</topology>
    </subcellularLocation>
</comment>
<dbReference type="InterPro" id="IPR003339">
    <property type="entry name" value="ABC/ECF_trnsptr_transmembrane"/>
</dbReference>
<feature type="transmembrane region" description="Helical" evidence="6">
    <location>
        <begin position="38"/>
        <end position="56"/>
    </location>
</feature>
<organism evidence="7 8">
    <name type="scientific">Oceanispirochaeta crateris</name>
    <dbReference type="NCBI Taxonomy" id="2518645"/>
    <lineage>
        <taxon>Bacteria</taxon>
        <taxon>Pseudomonadati</taxon>
        <taxon>Spirochaetota</taxon>
        <taxon>Spirochaetia</taxon>
        <taxon>Spirochaetales</taxon>
        <taxon>Spirochaetaceae</taxon>
        <taxon>Oceanispirochaeta</taxon>
    </lineage>
</organism>
<evidence type="ECO:0000256" key="5">
    <source>
        <dbReference type="ARBA" id="ARBA00023136"/>
    </source>
</evidence>
<feature type="transmembrane region" description="Helical" evidence="6">
    <location>
        <begin position="106"/>
        <end position="124"/>
    </location>
</feature>
<evidence type="ECO:0000256" key="1">
    <source>
        <dbReference type="ARBA" id="ARBA00004141"/>
    </source>
</evidence>
<keyword evidence="8" id="KW-1185">Reference proteome</keyword>
<protein>
    <submittedName>
        <fullName evidence="7">Energy-coupling factor transporter transmembrane protein EcfT</fullName>
    </submittedName>
</protein>
<evidence type="ECO:0000256" key="3">
    <source>
        <dbReference type="ARBA" id="ARBA00022692"/>
    </source>
</evidence>
<feature type="transmembrane region" description="Helical" evidence="6">
    <location>
        <begin position="136"/>
        <end position="156"/>
    </location>
</feature>
<reference evidence="7 8" key="1">
    <citation type="submission" date="2019-02" db="EMBL/GenBank/DDBJ databases">
        <title>Complete Genome Sequence and Methylome Analysis of free living Spirochaetas.</title>
        <authorList>
            <person name="Fomenkov A."/>
            <person name="Dubinina G."/>
            <person name="Leshcheva N."/>
            <person name="Mikheeva N."/>
            <person name="Grabovich M."/>
            <person name="Vincze T."/>
            <person name="Roberts R.J."/>
        </authorList>
    </citation>
    <scope>NUCLEOTIDE SEQUENCE [LARGE SCALE GENOMIC DNA]</scope>
    <source>
        <strain evidence="7 8">K2</strain>
    </source>
</reference>
<feature type="transmembrane region" description="Helical" evidence="6">
    <location>
        <begin position="192"/>
        <end position="216"/>
    </location>
</feature>
<dbReference type="PANTHER" id="PTHR34857">
    <property type="entry name" value="SLL0384 PROTEIN"/>
    <property type="match status" value="1"/>
</dbReference>
<dbReference type="Pfam" id="PF02361">
    <property type="entry name" value="CbiQ"/>
    <property type="match status" value="1"/>
</dbReference>
<dbReference type="AlphaFoldDB" id="A0A5C1QJB2"/>
<keyword evidence="4 6" id="KW-1133">Transmembrane helix</keyword>
<dbReference type="GO" id="GO:0005886">
    <property type="term" value="C:plasma membrane"/>
    <property type="evidence" value="ECO:0007669"/>
    <property type="project" value="UniProtKB-ARBA"/>
</dbReference>
<dbReference type="RefSeq" id="WP_149484669.1">
    <property type="nucleotide sequence ID" value="NZ_CP036150.1"/>
</dbReference>
<evidence type="ECO:0000256" key="6">
    <source>
        <dbReference type="SAM" id="Phobius"/>
    </source>
</evidence>
<gene>
    <name evidence="7" type="ORF">EXM22_00745</name>
</gene>
<dbReference type="EMBL" id="CP036150">
    <property type="protein sequence ID" value="QEN06586.1"/>
    <property type="molecule type" value="Genomic_DNA"/>
</dbReference>
<evidence type="ECO:0000256" key="2">
    <source>
        <dbReference type="ARBA" id="ARBA00022475"/>
    </source>
</evidence>
<dbReference type="Proteomes" id="UP000324209">
    <property type="component" value="Chromosome"/>
</dbReference>
<evidence type="ECO:0000313" key="7">
    <source>
        <dbReference type="EMBL" id="QEN06586.1"/>
    </source>
</evidence>
<dbReference type="OrthoDB" id="509049at2"/>
<dbReference type="CDD" id="cd16914">
    <property type="entry name" value="EcfT"/>
    <property type="match status" value="1"/>
</dbReference>
<keyword evidence="3 6" id="KW-0812">Transmembrane</keyword>
<keyword evidence="5 6" id="KW-0472">Membrane</keyword>
<feature type="transmembrane region" description="Helical" evidence="6">
    <location>
        <begin position="237"/>
        <end position="256"/>
    </location>
</feature>
<evidence type="ECO:0000256" key="4">
    <source>
        <dbReference type="ARBA" id="ARBA00022989"/>
    </source>
</evidence>
<dbReference type="InterPro" id="IPR051611">
    <property type="entry name" value="ECF_transporter_component"/>
</dbReference>
<sequence>MIDTLYREERSLLHGYDCRLKLIVLPLLVVFYFLPQSLLINGGLTLLLLILTLFILGVKDLYAPLKMIYPLLILIFILTPLFHKTGAVYISTGSMIFVTSHGIMEALHYVFRLTGISFLFFLFFRTTAMEDILLGLSWFRLPYVVTLVISISLRYIPHLAGLYEQIKAAHGLRCGVNDISVTKKRWTKVRGLFPILVSLMIQSVKTIPLLTMALELKGIGRDNRRTRLRGLPQVHSVKQQLVVSLLILTVLAGLLIRFR</sequence>
<proteinExistence type="predicted"/>
<feature type="transmembrane region" description="Helical" evidence="6">
    <location>
        <begin position="68"/>
        <end position="86"/>
    </location>
</feature>